<proteinExistence type="predicted"/>
<comment type="caution">
    <text evidence="1">The sequence shown here is derived from an EMBL/GenBank/DDBJ whole genome shotgun (WGS) entry which is preliminary data.</text>
</comment>
<dbReference type="Gene3D" id="1.10.287.500">
    <property type="entry name" value="Helix hairpin bin"/>
    <property type="match status" value="1"/>
</dbReference>
<evidence type="ECO:0000313" key="1">
    <source>
        <dbReference type="EMBL" id="MDQ9172466.1"/>
    </source>
</evidence>
<dbReference type="SUPFAM" id="SSF75708">
    <property type="entry name" value="Chemotaxis phosphatase CheZ"/>
    <property type="match status" value="1"/>
</dbReference>
<accession>A0ABU1BTV8</accession>
<dbReference type="RefSeq" id="WP_338438533.1">
    <property type="nucleotide sequence ID" value="NZ_JAUYVH010000029.1"/>
</dbReference>
<name>A0ABU1BTV8_9BURK</name>
<dbReference type="Proteomes" id="UP001225596">
    <property type="component" value="Unassembled WGS sequence"/>
</dbReference>
<keyword evidence="2" id="KW-1185">Reference proteome</keyword>
<evidence type="ECO:0000313" key="2">
    <source>
        <dbReference type="Proteomes" id="UP001225596"/>
    </source>
</evidence>
<organism evidence="1 2">
    <name type="scientific">Keguizhuia sedimenti</name>
    <dbReference type="NCBI Taxonomy" id="3064264"/>
    <lineage>
        <taxon>Bacteria</taxon>
        <taxon>Pseudomonadati</taxon>
        <taxon>Pseudomonadota</taxon>
        <taxon>Betaproteobacteria</taxon>
        <taxon>Burkholderiales</taxon>
        <taxon>Oxalobacteraceae</taxon>
        <taxon>Keguizhuia</taxon>
    </lineage>
</organism>
<protein>
    <submittedName>
        <fullName evidence="1">Chemotaxis protein</fullName>
    </submittedName>
</protein>
<sequence>MPYSCKGPPSLSAATRLLGTASLHFVRCSKRRDVILEKLIAMSGATVLGSQLKELLSGLSDHGHRHLSEAEKDLAQTTVLLGEAIEKLGASFMGIHQAVCRQQHEINQLLARHPESQEAAERLKAMQEEIGAHVNAAVTGLQFQDMTSQLIERTLRRVGGIRAALDTLGASGLAGLQGHDSTEISALLASINQALSTQNARMQALLQKSVSQTHMNSGDIELF</sequence>
<dbReference type="EMBL" id="JAUYVH010000029">
    <property type="protein sequence ID" value="MDQ9172466.1"/>
    <property type="molecule type" value="Genomic_DNA"/>
</dbReference>
<gene>
    <name evidence="1" type="ORF">Q8A64_18855</name>
</gene>
<reference evidence="1 2" key="1">
    <citation type="submission" date="2023-08" db="EMBL/GenBank/DDBJ databases">
        <title>Oxalobacteraceae gen .nov., isolated from river sludge outside the plant.</title>
        <authorList>
            <person name="Zhao S.Y."/>
        </authorList>
    </citation>
    <scope>NUCLEOTIDE SEQUENCE [LARGE SCALE GENOMIC DNA]</scope>
    <source>
        <strain evidence="1 2">R-40</strain>
    </source>
</reference>